<gene>
    <name evidence="1" type="ORF">TresaDRAFT_0260</name>
</gene>
<accession>H7EPF4</accession>
<evidence type="ECO:0000313" key="2">
    <source>
        <dbReference type="Proteomes" id="UP000003571"/>
    </source>
</evidence>
<dbReference type="Proteomes" id="UP000003571">
    <property type="component" value="Unassembled WGS sequence"/>
</dbReference>
<reference evidence="1 2" key="1">
    <citation type="submission" date="2011-09" db="EMBL/GenBank/DDBJ databases">
        <title>The draft genome of Treponema saccharophilum DSM 2985.</title>
        <authorList>
            <consortium name="US DOE Joint Genome Institute (JGI-PGF)"/>
            <person name="Lucas S."/>
            <person name="Copeland A."/>
            <person name="Lapidus A."/>
            <person name="Glavina del Rio T."/>
            <person name="Dalin E."/>
            <person name="Tice H."/>
            <person name="Bruce D."/>
            <person name="Goodwin L."/>
            <person name="Pitluck S."/>
            <person name="Peters L."/>
            <person name="Kyrpides N."/>
            <person name="Mavromatis K."/>
            <person name="Ivanova N."/>
            <person name="Markowitz V."/>
            <person name="Cheng J.-F."/>
            <person name="Hugenholtz P."/>
            <person name="Woyke T."/>
            <person name="Wu D."/>
            <person name="Gronow S."/>
            <person name="Wellnitz S."/>
            <person name="Brambilla E."/>
            <person name="Klenk H.-P."/>
            <person name="Eisen J.A."/>
        </authorList>
    </citation>
    <scope>NUCLEOTIDE SEQUENCE [LARGE SCALE GENOMIC DNA]</scope>
    <source>
        <strain evidence="1 2">DSM 2985</strain>
    </source>
</reference>
<protein>
    <submittedName>
        <fullName evidence="1">Erythrocyte binding protein</fullName>
    </submittedName>
</protein>
<sequence>MECIIKHKQFEIIRKAPGECSWIEGKKKIEPENSDVDDIKSGEIRRKVYEIDSPQKDEACTFV</sequence>
<evidence type="ECO:0000313" key="1">
    <source>
        <dbReference type="EMBL" id="EIC00787.1"/>
    </source>
</evidence>
<proteinExistence type="predicted"/>
<dbReference type="RefSeq" id="WP_002706489.1">
    <property type="nucleotide sequence ID" value="NZ_AGRW01000054.1"/>
</dbReference>
<dbReference type="AlphaFoldDB" id="H7EPF4"/>
<dbReference type="STRING" id="907348.TresaDRAFT_0260"/>
<comment type="caution">
    <text evidence="1">The sequence shown here is derived from an EMBL/GenBank/DDBJ whole genome shotgun (WGS) entry which is preliminary data.</text>
</comment>
<organism evidence="1 2">
    <name type="scientific">Treponema saccharophilum DSM 2985</name>
    <dbReference type="NCBI Taxonomy" id="907348"/>
    <lineage>
        <taxon>Bacteria</taxon>
        <taxon>Pseudomonadati</taxon>
        <taxon>Spirochaetota</taxon>
        <taxon>Spirochaetia</taxon>
        <taxon>Spirochaetales</taxon>
        <taxon>Treponemataceae</taxon>
        <taxon>Treponema</taxon>
    </lineage>
</organism>
<name>H7EPF4_9SPIR</name>
<keyword evidence="2" id="KW-1185">Reference proteome</keyword>
<dbReference type="EMBL" id="AGRW01000054">
    <property type="protein sequence ID" value="EIC00787.1"/>
    <property type="molecule type" value="Genomic_DNA"/>
</dbReference>